<feature type="region of interest" description="Disordered" evidence="6">
    <location>
        <begin position="1361"/>
        <end position="1405"/>
    </location>
</feature>
<proteinExistence type="inferred from homology"/>
<dbReference type="PANTHER" id="PTHR21859:SF56">
    <property type="entry name" value="SPATA31 DOMAIN-CONTAINING PROTEIN"/>
    <property type="match status" value="1"/>
</dbReference>
<dbReference type="EMBL" id="OX459968">
    <property type="protein sequence ID" value="CAI9171953.1"/>
    <property type="molecule type" value="Genomic_DNA"/>
</dbReference>
<dbReference type="InterPro" id="IPR027970">
    <property type="entry name" value="SPATA31-like"/>
</dbReference>
<evidence type="ECO:0000256" key="6">
    <source>
        <dbReference type="SAM" id="MobiDB-lite"/>
    </source>
</evidence>
<feature type="domain" description="SPATA31" evidence="7">
    <location>
        <begin position="701"/>
        <end position="983"/>
    </location>
</feature>
<protein>
    <recommendedName>
        <fullName evidence="11">Spermatogenesis-associated protein 31E1-like</fullName>
    </recommendedName>
</protein>
<gene>
    <name evidence="9" type="ORF">MRATA1EN1_LOCUS20915</name>
</gene>
<name>A0ABN8ZDH8_RANTA</name>
<keyword evidence="4" id="KW-0472">Membrane</keyword>
<feature type="region of interest" description="Disordered" evidence="6">
    <location>
        <begin position="738"/>
        <end position="758"/>
    </location>
</feature>
<keyword evidence="2" id="KW-0812">Transmembrane</keyword>
<dbReference type="Pfam" id="PF15371">
    <property type="entry name" value="DUF4599"/>
    <property type="match status" value="1"/>
</dbReference>
<evidence type="ECO:0000256" key="1">
    <source>
        <dbReference type="ARBA" id="ARBA00004167"/>
    </source>
</evidence>
<feature type="domain" description="SPATA31" evidence="7">
    <location>
        <begin position="388"/>
        <end position="507"/>
    </location>
</feature>
<dbReference type="Proteomes" id="UP001176941">
    <property type="component" value="Chromosome 32"/>
</dbReference>
<evidence type="ECO:0000313" key="9">
    <source>
        <dbReference type="EMBL" id="CAI9171953.1"/>
    </source>
</evidence>
<reference evidence="9" key="1">
    <citation type="submission" date="2023-04" db="EMBL/GenBank/DDBJ databases">
        <authorList>
            <consortium name="ELIXIR-Norway"/>
        </authorList>
    </citation>
    <scope>NUCLEOTIDE SEQUENCE [LARGE SCALE GENOMIC DNA]</scope>
</reference>
<evidence type="ECO:0008006" key="11">
    <source>
        <dbReference type="Google" id="ProtNLM"/>
    </source>
</evidence>
<evidence type="ECO:0000256" key="2">
    <source>
        <dbReference type="ARBA" id="ARBA00022692"/>
    </source>
</evidence>
<feature type="region of interest" description="Disordered" evidence="6">
    <location>
        <begin position="1566"/>
        <end position="1612"/>
    </location>
</feature>
<evidence type="ECO:0000313" key="10">
    <source>
        <dbReference type="Proteomes" id="UP001176941"/>
    </source>
</evidence>
<feature type="compositionally biased region" description="Pro residues" evidence="6">
    <location>
        <begin position="209"/>
        <end position="220"/>
    </location>
</feature>
<dbReference type="PANTHER" id="PTHR21859">
    <property type="entry name" value="ACROSOME-SPECIFIC PROTEIN"/>
    <property type="match status" value="1"/>
</dbReference>
<dbReference type="Pfam" id="PF14650">
    <property type="entry name" value="FAM75"/>
    <property type="match status" value="2"/>
</dbReference>
<feature type="compositionally biased region" description="Basic and acidic residues" evidence="6">
    <location>
        <begin position="1387"/>
        <end position="1401"/>
    </location>
</feature>
<feature type="compositionally biased region" description="Low complexity" evidence="6">
    <location>
        <begin position="1252"/>
        <end position="1263"/>
    </location>
</feature>
<feature type="compositionally biased region" description="Low complexity" evidence="6">
    <location>
        <begin position="738"/>
        <end position="750"/>
    </location>
</feature>
<keyword evidence="10" id="KW-1185">Reference proteome</keyword>
<feature type="region of interest" description="Disordered" evidence="6">
    <location>
        <begin position="1126"/>
        <end position="1270"/>
    </location>
</feature>
<organism evidence="9 10">
    <name type="scientific">Rangifer tarandus platyrhynchus</name>
    <name type="common">Svalbard reindeer</name>
    <dbReference type="NCBI Taxonomy" id="3082113"/>
    <lineage>
        <taxon>Eukaryota</taxon>
        <taxon>Metazoa</taxon>
        <taxon>Chordata</taxon>
        <taxon>Craniata</taxon>
        <taxon>Vertebrata</taxon>
        <taxon>Euteleostomi</taxon>
        <taxon>Mammalia</taxon>
        <taxon>Eutheria</taxon>
        <taxon>Laurasiatheria</taxon>
        <taxon>Artiodactyla</taxon>
        <taxon>Ruminantia</taxon>
        <taxon>Pecora</taxon>
        <taxon>Cervidae</taxon>
        <taxon>Odocoileinae</taxon>
        <taxon>Rangifer</taxon>
    </lineage>
</organism>
<comment type="similarity">
    <text evidence="5">Belongs to the SPATA31 family.</text>
</comment>
<evidence type="ECO:0000259" key="8">
    <source>
        <dbReference type="Pfam" id="PF15371"/>
    </source>
</evidence>
<dbReference type="InterPro" id="IPR039509">
    <property type="entry name" value="SPATA31"/>
</dbReference>
<comment type="subcellular location">
    <subcellularLocation>
        <location evidence="1">Membrane</location>
        <topology evidence="1">Single-pass membrane protein</topology>
    </subcellularLocation>
</comment>
<sequence>MRMRTPTVGRLKAVVQQLFLASVKAVPSGRGALAAIRRAEPQRPAWLGRGRPLLAASRIKHRNCEVFEHRKERRGRSRSSKRNGALKACRDCLETLEEVWDLTSLLQRHLGRFPDKGSFHQISCQDSPGEVCKAVPAGAHPPCREEAAPTISPAPLTKQPLPWASAISPGSVSTYSESYLSASPTPEPFFPLDSLSPWPLAVSPSPPSLPHGRACPPPAAPCSAPTPSGSMLSLTQGDSTTRKLGTIPHRSSPHSPWRPAIPGLVHSSSPGSALAWWQEAATAWSFSTSTHLASQKESLPLYPPEASFWEDPRNRQVEAGGLAFINPNVQELLEILIRKRVELKCWKEKEKDEEAGYHPNSLGKRIESLGHKQDTLGGKHDQLLGPEKPPYPDTLGDPLQKTCSQLFWGLPFLHSESLVAAVTVPGSTLELCPVLFNERSEAKPFHILAKVTSQLSLAKHLTQPVAQAQPQYLTPTMPQLQPSPLGHMETQAQPLPLTPILPQCQPSSEVSLETQSSSQIMASTMPHSLPPTWAHMEAQARPQLLVPTMPHFQPPPRAHMETQVRSQLLAQTMSHFQLPLRAHMKTQVPPLLQTPSMSQCQPPQPQTHMEIQDQSLPWTPNMPQFQPLVQAHVETQGRSLPLTATMPQCPPSSEISMEVQDHQQLSTPTMTQFQPPPWAHVEIQAQPIPLALNIPYCQPSSRVHMEIQAQPQSLTPTIPQCHPQSQAQLETTVHLSPSPLVQSSSSQRQSGIEKSFETSCPKVPNKASSFSSNAVENLECHFWKKQLESRRTLPSLVKNSRQVFSQVTLNPSQETRSSQAHSSVPILPGYLISPEVGKKLEHDISQRFMQQQSGLPCRIQASQKLMQPQDQYPRPCQAQGREGPSRSSAGQGKRSQDAQKMRSKCPAQILPGTDLCHDVGQSVGKIVKDLYMFPANPPVKDPRAKPASEVELSLDRKQPEVSGVLTERKAEQIGESEIPVNVYHLRLVDNLVLGTLGETNAPMKTESTQSSKDGKASMITSHESLVLSPYIEQELEAHIIRFRVRHRWGLLFKVLKFIFCLKLKKVQVPTLKVTCESGYHSTALLTKGLGKPPQPHSGEKLVTMEAVSPLERPLPLPSQVTEEAWGALGGHTPGDTHKPPEAPLTGQEDKPPPQAPTYSFVGRMWHSESVVEAEKGSLEPSPSSAMARNEPQKETRGQAPPASCSNVIVVELDERSPSSRAQEVMEGDSAGKGTREPSVQVKYLDINIDLGRSQSPRSSESPSLNTKSAASNTEDLLFETQSRKLESQGFTDQQAQAQGRATSVLLQDCETGVLLQDCATDVLLKDCHSNMFLAANILASQESPSYFQTLSSGDKCNSQKLYDATSSEGSSQGQQVDMRRRLKYKSHCKESVPKDGREKYTRPKLRQIKKGLAERRAYQAQGMSHPGQKKESTESLRSKFRQLVLKKRQVPSESHFKEKLKLLLQWIFPSKGREPEEPLQKGRPEIATVQSQESIKSKSTMDSRAVEAQTVMTAVGQILKERMVFHQGRHATELNWYQAEFQDRRGPHYCHHRILSYQEERRMRRDTPRYHQATPKGHSFSKMSNWTSPRDSKWAFSPREPGPPPGRACQHGSRVAWVPGHSLHCPRHGLPQKYTSSGESEHAFHSIPGRKSLLQGKNACHADKYIFLQC</sequence>
<accession>A0ABN8ZDH8</accession>
<feature type="region of interest" description="Disordered" evidence="6">
    <location>
        <begin position="209"/>
        <end position="239"/>
    </location>
</feature>
<feature type="compositionally biased region" description="Polar residues" evidence="6">
    <location>
        <begin position="229"/>
        <end position="239"/>
    </location>
</feature>
<feature type="domain" description="SPATA31-like" evidence="8">
    <location>
        <begin position="76"/>
        <end position="152"/>
    </location>
</feature>
<evidence type="ECO:0000256" key="5">
    <source>
        <dbReference type="ARBA" id="ARBA00035009"/>
    </source>
</evidence>
<keyword evidence="3" id="KW-1133">Transmembrane helix</keyword>
<evidence type="ECO:0000256" key="4">
    <source>
        <dbReference type="ARBA" id="ARBA00023136"/>
    </source>
</evidence>
<evidence type="ECO:0000259" key="7">
    <source>
        <dbReference type="Pfam" id="PF14650"/>
    </source>
</evidence>
<feature type="region of interest" description="Disordered" evidence="6">
    <location>
        <begin position="864"/>
        <end position="904"/>
    </location>
</feature>
<feature type="compositionally biased region" description="Polar residues" evidence="6">
    <location>
        <begin position="1361"/>
        <end position="1375"/>
    </location>
</feature>
<evidence type="ECO:0000256" key="3">
    <source>
        <dbReference type="ARBA" id="ARBA00022989"/>
    </source>
</evidence>